<dbReference type="InterPro" id="IPR020892">
    <property type="entry name" value="Cyclophilin-type_PPIase_CS"/>
</dbReference>
<dbReference type="AlphaFoldDB" id="A0A432VQW3"/>
<protein>
    <recommendedName>
        <fullName evidence="7">Peptidyl-prolyl cis-trans isomerase</fullName>
        <shortName evidence="7">PPIase</shortName>
        <ecNumber evidence="7">5.2.1.8</ecNumber>
    </recommendedName>
</protein>
<comment type="catalytic activity">
    <reaction evidence="7">
        <text>[protein]-peptidylproline (omega=180) = [protein]-peptidylproline (omega=0)</text>
        <dbReference type="Rhea" id="RHEA:16237"/>
        <dbReference type="Rhea" id="RHEA-COMP:10747"/>
        <dbReference type="Rhea" id="RHEA-COMP:10748"/>
        <dbReference type="ChEBI" id="CHEBI:83833"/>
        <dbReference type="ChEBI" id="CHEBI:83834"/>
        <dbReference type="EC" id="5.2.1.8"/>
    </reaction>
</comment>
<evidence type="ECO:0000256" key="1">
    <source>
        <dbReference type="ARBA" id="ARBA00002388"/>
    </source>
</evidence>
<feature type="domain" description="PPIase cyclophilin-type" evidence="8">
    <location>
        <begin position="6"/>
        <end position="163"/>
    </location>
</feature>
<dbReference type="Gene3D" id="2.40.100.10">
    <property type="entry name" value="Cyclophilin-like"/>
    <property type="match status" value="1"/>
</dbReference>
<dbReference type="CDD" id="cd01920">
    <property type="entry name" value="cyclophilin_EcCYP_like"/>
    <property type="match status" value="1"/>
</dbReference>
<dbReference type="GO" id="GO:0003755">
    <property type="term" value="F:peptidyl-prolyl cis-trans isomerase activity"/>
    <property type="evidence" value="ECO:0007669"/>
    <property type="project" value="UniProtKB-UniRule"/>
</dbReference>
<evidence type="ECO:0000256" key="3">
    <source>
        <dbReference type="ARBA" id="ARBA00007365"/>
    </source>
</evidence>
<dbReference type="RefSeq" id="WP_126793847.1">
    <property type="nucleotide sequence ID" value="NZ_PIPI01000008.1"/>
</dbReference>
<gene>
    <name evidence="9" type="ORF">CWE06_10435</name>
</gene>
<accession>A0A432VQW3</accession>
<keyword evidence="4" id="KW-0963">Cytoplasm</keyword>
<dbReference type="PIRSF" id="PIRSF001467">
    <property type="entry name" value="Peptidylpro_ismrse"/>
    <property type="match status" value="1"/>
</dbReference>
<evidence type="ECO:0000256" key="7">
    <source>
        <dbReference type="RuleBase" id="RU363019"/>
    </source>
</evidence>
<dbReference type="InterPro" id="IPR044665">
    <property type="entry name" value="E_coli_cyclophilin_A-like"/>
</dbReference>
<dbReference type="GO" id="GO:0005737">
    <property type="term" value="C:cytoplasm"/>
    <property type="evidence" value="ECO:0007669"/>
    <property type="project" value="UniProtKB-SubCell"/>
</dbReference>
<keyword evidence="6 7" id="KW-0413">Isomerase</keyword>
<dbReference type="Proteomes" id="UP000288212">
    <property type="component" value="Unassembled WGS sequence"/>
</dbReference>
<dbReference type="InterPro" id="IPR002130">
    <property type="entry name" value="Cyclophilin-type_PPIase_dom"/>
</dbReference>
<reference evidence="9 10" key="1">
    <citation type="journal article" date="2011" name="Front. Microbiol.">
        <title>Genomic signatures of strain selection and enhancement in Bacillus atrophaeus var. globigii, a historical biowarfare simulant.</title>
        <authorList>
            <person name="Gibbons H.S."/>
            <person name="Broomall S.M."/>
            <person name="McNew L.A."/>
            <person name="Daligault H."/>
            <person name="Chapman C."/>
            <person name="Bruce D."/>
            <person name="Karavis M."/>
            <person name="Krepps M."/>
            <person name="McGregor P.A."/>
            <person name="Hong C."/>
            <person name="Park K.H."/>
            <person name="Akmal A."/>
            <person name="Feldman A."/>
            <person name="Lin J.S."/>
            <person name="Chang W.E."/>
            <person name="Higgs B.W."/>
            <person name="Demirev P."/>
            <person name="Lindquist J."/>
            <person name="Liem A."/>
            <person name="Fochler E."/>
            <person name="Read T.D."/>
            <person name="Tapia R."/>
            <person name="Johnson S."/>
            <person name="Bishop-Lilly K.A."/>
            <person name="Detter C."/>
            <person name="Han C."/>
            <person name="Sozhamannan S."/>
            <person name="Rosenzweig C.N."/>
            <person name="Skowronski E.W."/>
        </authorList>
    </citation>
    <scope>NUCLEOTIDE SEQUENCE [LARGE SCALE GENOMIC DNA]</scope>
    <source>
        <strain evidence="9 10">AK5</strain>
    </source>
</reference>
<evidence type="ECO:0000256" key="5">
    <source>
        <dbReference type="ARBA" id="ARBA00023110"/>
    </source>
</evidence>
<sequence>MNVTLHTTHGDIEIKLFEDKAPVTAENFATYVREGFYNNTIFHRVIDGFMIQGGGFEPGMQQKATKDPIKNEANNGVKNKRGTIAMARTNDPHSATAQFFININDNDFLNFSSESPSGWGYCVFGEVVNGMDVVDKIRHTKTGAVAFHQDVPLEDVVINKATISHS</sequence>
<evidence type="ECO:0000256" key="6">
    <source>
        <dbReference type="ARBA" id="ARBA00023235"/>
    </source>
</evidence>
<dbReference type="SUPFAM" id="SSF50891">
    <property type="entry name" value="Cyclophilin-like"/>
    <property type="match status" value="1"/>
</dbReference>
<dbReference type="FunFam" id="2.40.100.10:FF:000004">
    <property type="entry name" value="Peptidyl-prolyl cis-trans isomerase"/>
    <property type="match status" value="1"/>
</dbReference>
<keyword evidence="10" id="KW-1185">Reference proteome</keyword>
<comment type="similarity">
    <text evidence="3 7">Belongs to the cyclophilin-type PPIase family.</text>
</comment>
<dbReference type="GO" id="GO:0006457">
    <property type="term" value="P:protein folding"/>
    <property type="evidence" value="ECO:0007669"/>
    <property type="project" value="InterPro"/>
</dbReference>
<organism evidence="9 10">
    <name type="scientific">Aliidiomarina haloalkalitolerans</name>
    <dbReference type="NCBI Taxonomy" id="859059"/>
    <lineage>
        <taxon>Bacteria</taxon>
        <taxon>Pseudomonadati</taxon>
        <taxon>Pseudomonadota</taxon>
        <taxon>Gammaproteobacteria</taxon>
        <taxon>Alteromonadales</taxon>
        <taxon>Idiomarinaceae</taxon>
        <taxon>Aliidiomarina</taxon>
    </lineage>
</organism>
<dbReference type="InterPro" id="IPR024936">
    <property type="entry name" value="Cyclophilin-type_PPIase"/>
</dbReference>
<keyword evidence="5 7" id="KW-0697">Rotamase</keyword>
<dbReference type="InterPro" id="IPR029000">
    <property type="entry name" value="Cyclophilin-like_dom_sf"/>
</dbReference>
<comment type="function">
    <text evidence="1 7">PPIases accelerate the folding of proteins. It catalyzes the cis-trans isomerization of proline imidic peptide bonds in oligopeptides.</text>
</comment>
<dbReference type="Pfam" id="PF00160">
    <property type="entry name" value="Pro_isomerase"/>
    <property type="match status" value="1"/>
</dbReference>
<dbReference type="PROSITE" id="PS00170">
    <property type="entry name" value="CSA_PPIASE_1"/>
    <property type="match status" value="1"/>
</dbReference>
<comment type="caution">
    <text evidence="9">The sequence shown here is derived from an EMBL/GenBank/DDBJ whole genome shotgun (WGS) entry which is preliminary data.</text>
</comment>
<evidence type="ECO:0000256" key="4">
    <source>
        <dbReference type="ARBA" id="ARBA00022490"/>
    </source>
</evidence>
<dbReference type="EMBL" id="PIPI01000008">
    <property type="protein sequence ID" value="RUO18652.1"/>
    <property type="molecule type" value="Genomic_DNA"/>
</dbReference>
<name>A0A432VQW3_9GAMM</name>
<evidence type="ECO:0000313" key="10">
    <source>
        <dbReference type="Proteomes" id="UP000288212"/>
    </source>
</evidence>
<proteinExistence type="inferred from homology"/>
<dbReference type="OrthoDB" id="9807797at2"/>
<evidence type="ECO:0000259" key="8">
    <source>
        <dbReference type="PROSITE" id="PS50072"/>
    </source>
</evidence>
<dbReference type="EC" id="5.2.1.8" evidence="7"/>
<dbReference type="PANTHER" id="PTHR43246">
    <property type="entry name" value="PEPTIDYL-PROLYL CIS-TRANS ISOMERASE CYP38, CHLOROPLASTIC"/>
    <property type="match status" value="1"/>
</dbReference>
<dbReference type="PRINTS" id="PR00153">
    <property type="entry name" value="CSAPPISMRASE"/>
</dbReference>
<evidence type="ECO:0000313" key="9">
    <source>
        <dbReference type="EMBL" id="RUO18652.1"/>
    </source>
</evidence>
<dbReference type="PROSITE" id="PS50072">
    <property type="entry name" value="CSA_PPIASE_2"/>
    <property type="match status" value="1"/>
</dbReference>
<comment type="subcellular location">
    <subcellularLocation>
        <location evidence="2">Cytoplasm</location>
    </subcellularLocation>
</comment>
<evidence type="ECO:0000256" key="2">
    <source>
        <dbReference type="ARBA" id="ARBA00004496"/>
    </source>
</evidence>